<dbReference type="AlphaFoldDB" id="A0A857DI59"/>
<keyword evidence="1" id="KW-0472">Membrane</keyword>
<evidence type="ECO:0000313" key="4">
    <source>
        <dbReference type="Proteomes" id="UP000430508"/>
    </source>
</evidence>
<dbReference type="Pfam" id="PF07811">
    <property type="entry name" value="TadE"/>
    <property type="match status" value="1"/>
</dbReference>
<accession>A0A857DI59</accession>
<dbReference type="InterPro" id="IPR012495">
    <property type="entry name" value="TadE-like_dom"/>
</dbReference>
<feature type="transmembrane region" description="Helical" evidence="1">
    <location>
        <begin position="20"/>
        <end position="39"/>
    </location>
</feature>
<gene>
    <name evidence="3" type="ORF">GQ588_06485</name>
</gene>
<protein>
    <submittedName>
        <fullName evidence="3">Pilus assembly protein</fullName>
    </submittedName>
</protein>
<organism evidence="3 4">
    <name type="scientific">Dehalobacter restrictus</name>
    <dbReference type="NCBI Taxonomy" id="55583"/>
    <lineage>
        <taxon>Bacteria</taxon>
        <taxon>Bacillati</taxon>
        <taxon>Bacillota</taxon>
        <taxon>Clostridia</taxon>
        <taxon>Eubacteriales</taxon>
        <taxon>Desulfitobacteriaceae</taxon>
        <taxon>Dehalobacter</taxon>
    </lineage>
</organism>
<proteinExistence type="predicted"/>
<evidence type="ECO:0000259" key="2">
    <source>
        <dbReference type="Pfam" id="PF07811"/>
    </source>
</evidence>
<dbReference type="Proteomes" id="UP000430508">
    <property type="component" value="Chromosome"/>
</dbReference>
<dbReference type="RefSeq" id="WP_019225757.1">
    <property type="nucleotide sequence ID" value="NZ_CP046996.1"/>
</dbReference>
<feature type="domain" description="TadE-like" evidence="2">
    <location>
        <begin position="18"/>
        <end position="60"/>
    </location>
</feature>
<keyword evidence="1" id="KW-1133">Transmembrane helix</keyword>
<evidence type="ECO:0000313" key="3">
    <source>
        <dbReference type="EMBL" id="QHA00308.1"/>
    </source>
</evidence>
<dbReference type="EMBL" id="CP046996">
    <property type="protein sequence ID" value="QHA00308.1"/>
    <property type="molecule type" value="Genomic_DNA"/>
</dbReference>
<sequence>MKIREFISLRKIRECKKGQAMVEFALVLPILLLFFGFILDAGRIVDAQVLVQSAANEGIRQVTSKTNIKEQVKNSISDYTDRLDFDQLTVEAKAGETKRRNYTYHANKGSQFQELPSYYTYFNATVTLEYDVPVLMPQSKLFFGDEFRVLSTFTSQVFLEGYPEDG</sequence>
<evidence type="ECO:0000256" key="1">
    <source>
        <dbReference type="SAM" id="Phobius"/>
    </source>
</evidence>
<keyword evidence="1" id="KW-0812">Transmembrane</keyword>
<reference evidence="3 4" key="1">
    <citation type="submission" date="2019-12" db="EMBL/GenBank/DDBJ databases">
        <title>Sequence classification of anaerobic respiratory reductive dehalogenases: First we see many, then we see few.</title>
        <authorList>
            <person name="Molenda O."/>
            <person name="Puentes Jacome L.A."/>
            <person name="Cao X."/>
            <person name="Nesbo C.L."/>
            <person name="Tang S."/>
            <person name="Morson N."/>
            <person name="Patron J."/>
            <person name="Lomheim L."/>
            <person name="Wishart D.S."/>
            <person name="Edwards E.A."/>
        </authorList>
    </citation>
    <scope>NUCLEOTIDE SEQUENCE [LARGE SCALE GENOMIC DNA]</scope>
    <source>
        <strain evidence="3 4">12DCA</strain>
    </source>
</reference>
<name>A0A857DI59_9FIRM</name>